<gene>
    <name evidence="1" type="ORF">NIES23_61380</name>
</gene>
<evidence type="ECO:0000313" key="2">
    <source>
        <dbReference type="Proteomes" id="UP000217507"/>
    </source>
</evidence>
<dbReference type="AlphaFoldDB" id="A0A1Z4KWA2"/>
<dbReference type="EMBL" id="AP018219">
    <property type="protein sequence ID" value="BAY73310.1"/>
    <property type="molecule type" value="Genomic_DNA"/>
</dbReference>
<proteinExistence type="predicted"/>
<organism evidence="1 2">
    <name type="scientific">Trichormus variabilis NIES-23</name>
    <dbReference type="NCBI Taxonomy" id="1973479"/>
    <lineage>
        <taxon>Bacteria</taxon>
        <taxon>Bacillati</taxon>
        <taxon>Cyanobacteriota</taxon>
        <taxon>Cyanophyceae</taxon>
        <taxon>Nostocales</taxon>
        <taxon>Nostocaceae</taxon>
        <taxon>Trichormus</taxon>
    </lineage>
</organism>
<dbReference type="InterPro" id="IPR046641">
    <property type="entry name" value="DUF6753"/>
</dbReference>
<evidence type="ECO:0000313" key="1">
    <source>
        <dbReference type="EMBL" id="BAY73310.1"/>
    </source>
</evidence>
<accession>A0A1Z4KWA2</accession>
<keyword evidence="1" id="KW-0614">Plasmid</keyword>
<protein>
    <submittedName>
        <fullName evidence="1">Uncharacterized protein</fullName>
    </submittedName>
</protein>
<reference evidence="1 2" key="1">
    <citation type="submission" date="2017-06" db="EMBL/GenBank/DDBJ databases">
        <title>Genome sequencing of cyanobaciteial culture collection at National Institute for Environmental Studies (NIES).</title>
        <authorList>
            <person name="Hirose Y."/>
            <person name="Shimura Y."/>
            <person name="Fujisawa T."/>
            <person name="Nakamura Y."/>
            <person name="Kawachi M."/>
        </authorList>
    </citation>
    <scope>NUCLEOTIDE SEQUENCE [LARGE SCALE GENOMIC DNA]</scope>
    <source>
        <strain evidence="1 2">NIES-23</strain>
        <plasmid evidence="2">Plasmid Plasmid3 dna</plasmid>
    </source>
</reference>
<name>A0A1Z4KWA2_ANAVA</name>
<sequence length="193" mass="21078">MKQNIVQGYSEAEQKRIVEGAYQLGITPDDPSFRMMATLGRYEETVINIQARTEAMIEAFPVLVEQKMDDTTIVVCNVVRDEISKNKLKSSVSKIPIGGWGIGSLSTICALVAGASALVASLTTWNVVSNMGASQSVVVSANDLKILQWAKSPEGKQLYEILLNNQEAIEACRREQRARGYCFIQTGKSGTSN</sequence>
<dbReference type="Pfam" id="PF20538">
    <property type="entry name" value="DUF6753"/>
    <property type="match status" value="1"/>
</dbReference>
<dbReference type="Proteomes" id="UP000217507">
    <property type="component" value="Plasmid Plasmid3 dna"/>
</dbReference>
<geneLocation type="plasmid" evidence="1">
    <name>plasmid3</name>
</geneLocation>